<feature type="transmembrane region" description="Helical" evidence="6">
    <location>
        <begin position="99"/>
        <end position="117"/>
    </location>
</feature>
<dbReference type="InterPro" id="IPR031621">
    <property type="entry name" value="HisKA_7TM"/>
</dbReference>
<sequence length="567" mass="61971">MDHTALIFSSFEAAFAIVTIIIVQISWRYRDRVTGFPLLVTAVSAAAYAIASFIMPFVSDPLTWHLVNNIRYPLGALIATGSFFIAVEFTQNEQYKHPIVIGIFGFLVLLDATVALTDPIHRLMIADQFVTETGIYAAVLGPLFWVHVIVGLGIGSVSISILLSNLREARGVYRTQNVVLVVALGILAIFFAVQSVAAINDRFDLATVGIVGYCSLILWGLFRADLLKTVPVSRETLLKSMDDPVIALNENDVVVDLNAAAIELFSVDDTAIGSDVEAVFAEYPALKTRVGRVELEAETRDEITLSRNGVTQYYDLLVSPIVSRDTTSPTVNGTLGRIVVLRDITDRKQYETRIETHNRTLERLANVISHDLRSPMATAQNLVTILKLNIDEPNESAERSLSELEALIGDIEAFASHLPALARESTYVEHPTEFELAPIAAAAWRAVDTDGLSLLVADEITLSGDPRRLRQVLQNLFQNTAQHARPTATTVTIGHLADRDGFFIEDDGPGIGAAQDNEIFDYGMSTGDGTGIGLAIVRTIVEAHSWRISVTHSDRGGARFEIDTNPT</sequence>
<dbReference type="GO" id="GO:0005524">
    <property type="term" value="F:ATP binding"/>
    <property type="evidence" value="ECO:0007669"/>
    <property type="project" value="UniProtKB-KW"/>
</dbReference>
<dbReference type="AlphaFoldDB" id="A0AAE3K8V5"/>
<comment type="caution">
    <text evidence="8">The sequence shown here is derived from an EMBL/GenBank/DDBJ whole genome shotgun (WGS) entry which is preliminary data.</text>
</comment>
<feature type="transmembrane region" description="Helical" evidence="6">
    <location>
        <begin position="70"/>
        <end position="87"/>
    </location>
</feature>
<dbReference type="InterPro" id="IPR035965">
    <property type="entry name" value="PAS-like_dom_sf"/>
</dbReference>
<keyword evidence="9" id="KW-1185">Reference proteome</keyword>
<keyword evidence="8" id="KW-0547">Nucleotide-binding</keyword>
<dbReference type="PROSITE" id="PS50109">
    <property type="entry name" value="HIS_KIN"/>
    <property type="match status" value="1"/>
</dbReference>
<dbReference type="InterPro" id="IPR005467">
    <property type="entry name" value="His_kinase_dom"/>
</dbReference>
<keyword evidence="6" id="KW-1133">Transmembrane helix</keyword>
<dbReference type="InterPro" id="IPR036097">
    <property type="entry name" value="HisK_dim/P_sf"/>
</dbReference>
<dbReference type="EC" id="2.7.13.3" evidence="2"/>
<evidence type="ECO:0000313" key="8">
    <source>
        <dbReference type="EMBL" id="MCL9817438.1"/>
    </source>
</evidence>
<feature type="transmembrane region" description="Helical" evidence="6">
    <location>
        <begin position="205"/>
        <end position="222"/>
    </location>
</feature>
<dbReference type="EMBL" id="JAKRVX010000004">
    <property type="protein sequence ID" value="MCL9817438.1"/>
    <property type="molecule type" value="Genomic_DNA"/>
</dbReference>
<evidence type="ECO:0000256" key="6">
    <source>
        <dbReference type="SAM" id="Phobius"/>
    </source>
</evidence>
<dbReference type="InterPro" id="IPR003594">
    <property type="entry name" value="HATPase_dom"/>
</dbReference>
<protein>
    <recommendedName>
        <fullName evidence="2">histidine kinase</fullName>
        <ecNumber evidence="2">2.7.13.3</ecNumber>
    </recommendedName>
</protein>
<name>A0AAE3K8V5_9EURY</name>
<comment type="catalytic activity">
    <reaction evidence="1">
        <text>ATP + protein L-histidine = ADP + protein N-phospho-L-histidine.</text>
        <dbReference type="EC" id="2.7.13.3"/>
    </reaction>
</comment>
<evidence type="ECO:0000256" key="4">
    <source>
        <dbReference type="ARBA" id="ARBA00022777"/>
    </source>
</evidence>
<evidence type="ECO:0000313" key="9">
    <source>
        <dbReference type="Proteomes" id="UP001203207"/>
    </source>
</evidence>
<keyword evidence="6" id="KW-0472">Membrane</keyword>
<dbReference type="Proteomes" id="UP001203207">
    <property type="component" value="Unassembled WGS sequence"/>
</dbReference>
<organism evidence="8 9">
    <name type="scientific">Natronocalculus amylovorans</name>
    <dbReference type="NCBI Taxonomy" id="2917812"/>
    <lineage>
        <taxon>Archaea</taxon>
        <taxon>Methanobacteriati</taxon>
        <taxon>Methanobacteriota</taxon>
        <taxon>Stenosarchaea group</taxon>
        <taxon>Halobacteria</taxon>
        <taxon>Halobacteriales</taxon>
        <taxon>Haloferacaceae</taxon>
        <taxon>Natronocalculus</taxon>
    </lineage>
</organism>
<gene>
    <name evidence="8" type="ORF">AArcSt2_10835</name>
</gene>
<dbReference type="Gene3D" id="1.10.287.130">
    <property type="match status" value="1"/>
</dbReference>
<keyword evidence="5" id="KW-0902">Two-component regulatory system</keyword>
<dbReference type="InterPro" id="IPR003661">
    <property type="entry name" value="HisK_dim/P_dom"/>
</dbReference>
<reference evidence="8" key="2">
    <citation type="submission" date="2022-02" db="EMBL/GenBank/DDBJ databases">
        <authorList>
            <person name="Elcheninov A.G."/>
            <person name="Sorokin D.Y."/>
            <person name="Kublanov I.V."/>
        </authorList>
    </citation>
    <scope>NUCLEOTIDE SEQUENCE</scope>
    <source>
        <strain evidence="8">AArc-St2</strain>
    </source>
</reference>
<dbReference type="RefSeq" id="WP_250584546.1">
    <property type="nucleotide sequence ID" value="NZ_JAKRVX010000004.1"/>
</dbReference>
<dbReference type="SMART" id="SM00388">
    <property type="entry name" value="HisKA"/>
    <property type="match status" value="1"/>
</dbReference>
<dbReference type="SUPFAM" id="SSF55874">
    <property type="entry name" value="ATPase domain of HSP90 chaperone/DNA topoisomerase II/histidine kinase"/>
    <property type="match status" value="1"/>
</dbReference>
<dbReference type="Gene3D" id="3.30.565.10">
    <property type="entry name" value="Histidine kinase-like ATPase, C-terminal domain"/>
    <property type="match status" value="1"/>
</dbReference>
<feature type="transmembrane region" description="Helical" evidence="6">
    <location>
        <begin position="178"/>
        <end position="199"/>
    </location>
</feature>
<feature type="transmembrane region" description="Helical" evidence="6">
    <location>
        <begin position="6"/>
        <end position="26"/>
    </location>
</feature>
<accession>A0AAE3K8V5</accession>
<dbReference type="Gene3D" id="3.30.450.20">
    <property type="entry name" value="PAS domain"/>
    <property type="match status" value="1"/>
</dbReference>
<dbReference type="InterPro" id="IPR050736">
    <property type="entry name" value="Sensor_HK_Regulatory"/>
</dbReference>
<dbReference type="Pfam" id="PF02518">
    <property type="entry name" value="HATPase_c"/>
    <property type="match status" value="1"/>
</dbReference>
<keyword evidence="8" id="KW-0067">ATP-binding</keyword>
<dbReference type="SUPFAM" id="SSF55785">
    <property type="entry name" value="PYP-like sensor domain (PAS domain)"/>
    <property type="match status" value="1"/>
</dbReference>
<dbReference type="PANTHER" id="PTHR43711:SF1">
    <property type="entry name" value="HISTIDINE KINASE 1"/>
    <property type="match status" value="1"/>
</dbReference>
<dbReference type="Pfam" id="PF16927">
    <property type="entry name" value="HisKA_7TM"/>
    <property type="match status" value="1"/>
</dbReference>
<evidence type="ECO:0000256" key="5">
    <source>
        <dbReference type="ARBA" id="ARBA00023012"/>
    </source>
</evidence>
<dbReference type="SMART" id="SM00387">
    <property type="entry name" value="HATPase_c"/>
    <property type="match status" value="1"/>
</dbReference>
<feature type="transmembrane region" description="Helical" evidence="6">
    <location>
        <begin position="38"/>
        <end position="58"/>
    </location>
</feature>
<keyword evidence="3" id="KW-0808">Transferase</keyword>
<evidence type="ECO:0000256" key="3">
    <source>
        <dbReference type="ARBA" id="ARBA00022679"/>
    </source>
</evidence>
<keyword evidence="6" id="KW-0812">Transmembrane</keyword>
<reference evidence="8" key="1">
    <citation type="journal article" date="2022" name="Syst. Appl. Microbiol.">
        <title>Natronocalculus amylovorans gen. nov., sp. nov., and Natranaeroarchaeum aerophilus sp. nov., dominant culturable amylolytic natronoarchaea from hypersaline soda lakes in southwestern Siberia.</title>
        <authorList>
            <person name="Sorokin D.Y."/>
            <person name="Elcheninov A.G."/>
            <person name="Khizhniak T.V."/>
            <person name="Koenen M."/>
            <person name="Bale N.J."/>
            <person name="Damste J.S.S."/>
            <person name="Kublanov I.V."/>
        </authorList>
    </citation>
    <scope>NUCLEOTIDE SEQUENCE</scope>
    <source>
        <strain evidence="8">AArc-St2</strain>
    </source>
</reference>
<proteinExistence type="predicted"/>
<evidence type="ECO:0000259" key="7">
    <source>
        <dbReference type="PROSITE" id="PS50109"/>
    </source>
</evidence>
<feature type="domain" description="Histidine kinase" evidence="7">
    <location>
        <begin position="367"/>
        <end position="567"/>
    </location>
</feature>
<dbReference type="SUPFAM" id="SSF47384">
    <property type="entry name" value="Homodimeric domain of signal transducing histidine kinase"/>
    <property type="match status" value="1"/>
</dbReference>
<dbReference type="CDD" id="cd00082">
    <property type="entry name" value="HisKA"/>
    <property type="match status" value="1"/>
</dbReference>
<dbReference type="PANTHER" id="PTHR43711">
    <property type="entry name" value="TWO-COMPONENT HISTIDINE KINASE"/>
    <property type="match status" value="1"/>
</dbReference>
<dbReference type="InterPro" id="IPR036890">
    <property type="entry name" value="HATPase_C_sf"/>
</dbReference>
<dbReference type="GO" id="GO:0000155">
    <property type="term" value="F:phosphorelay sensor kinase activity"/>
    <property type="evidence" value="ECO:0007669"/>
    <property type="project" value="InterPro"/>
</dbReference>
<evidence type="ECO:0000256" key="1">
    <source>
        <dbReference type="ARBA" id="ARBA00000085"/>
    </source>
</evidence>
<keyword evidence="4" id="KW-0418">Kinase</keyword>
<feature type="transmembrane region" description="Helical" evidence="6">
    <location>
        <begin position="144"/>
        <end position="166"/>
    </location>
</feature>
<evidence type="ECO:0000256" key="2">
    <source>
        <dbReference type="ARBA" id="ARBA00012438"/>
    </source>
</evidence>